<evidence type="ECO:0000313" key="1">
    <source>
        <dbReference type="EMBL" id="EKA60846.1"/>
    </source>
</evidence>
<comment type="caution">
    <text evidence="1">The sequence shown here is derived from an EMBL/GenBank/DDBJ whole genome shotgun (WGS) entry which is preliminary data.</text>
</comment>
<keyword evidence="4" id="KW-1185">Reference proteome</keyword>
<dbReference type="EMBL" id="ALWX01000046">
    <property type="protein sequence ID" value="EKA60846.1"/>
    <property type="molecule type" value="Genomic_DNA"/>
</dbReference>
<dbReference type="Proteomes" id="UP000004474">
    <property type="component" value="Unassembled WGS sequence"/>
</dbReference>
<reference evidence="2 4" key="1">
    <citation type="journal article" date="2009" name="Int. J. Syst. Evol. Microbiol.">
        <title>Janibacter hoylei sp. nov., Bacillus isronensis sp. nov. and Bacillus aryabhattai sp. nov., isolated from cryotubes used for collecting air from the upper atmosphere.</title>
        <authorList>
            <person name="Shivaji S."/>
            <person name="Chaturvedi P."/>
            <person name="Begum Z."/>
            <person name="Pindi P.K."/>
            <person name="Manorama R."/>
            <person name="Padmanaban D.A."/>
            <person name="Shouche Y.S."/>
            <person name="Pawar S."/>
            <person name="Vaishampayan P."/>
            <person name="Dutt C.B."/>
            <person name="Datta G.N."/>
            <person name="Manchanda R.K."/>
            <person name="Rao U.R."/>
            <person name="Bhargava P.M."/>
            <person name="Narlikar J.V."/>
        </authorList>
    </citation>
    <scope>NUCLEOTIDE SEQUENCE [LARGE SCALE GENOMIC DNA]</scope>
    <source>
        <strain evidence="2 4">PVAS-1</strain>
    </source>
</reference>
<protein>
    <submittedName>
        <fullName evidence="1">Uncharacterized protein</fullName>
    </submittedName>
</protein>
<dbReference type="Proteomes" id="UP000288711">
    <property type="component" value="Unassembled WGS sequence"/>
</dbReference>
<dbReference type="AlphaFoldDB" id="K1E1E1"/>
<sequence length="247" mass="26086">MAASTLECTPASEQDINNAVTLARASQTLPLTLRVEQDTGDAGHSYDGGTWTAVDFRLVNRGGTTIVASAANPLVVLVRFVRTTVTGSSTRTFRKTAVTAGTAAVAPSGDAIITGNDFTLTIRDNIAPNGSAGFVTWIRNEFLTPTHRADVQMTSFGVNDDVTHAIPAITEILTDPTQQTACATIYQSAVQQQSGNTRTTTLRAEGQTTGGSAHTLNWLVGQFMSTDTLGNFAPSPGLFGINYDGKW</sequence>
<gene>
    <name evidence="1" type="ORF">B277_10835</name>
    <name evidence="2" type="ORF">CWN80_12245</name>
</gene>
<reference evidence="1 3" key="2">
    <citation type="journal article" date="2012" name="J. Bacteriol.">
        <title>Genome Sequence of Janibacter hoylei MTCC8307, Isolated from the Stratospheric Air.</title>
        <authorList>
            <person name="Pawar S.P."/>
            <person name="Dhotre D.P."/>
            <person name="Shetty S.A."/>
            <person name="Chowdhury S.P."/>
            <person name="Chaudhari B.L."/>
            <person name="Shouche Y.S."/>
        </authorList>
    </citation>
    <scope>NUCLEOTIDE SEQUENCE [LARGE SCALE GENOMIC DNA]</scope>
    <source>
        <strain evidence="1 3">PVAS-1</strain>
    </source>
</reference>
<reference evidence="2" key="3">
    <citation type="submission" date="2017-11" db="EMBL/GenBank/DDBJ databases">
        <authorList>
            <person name="Seuylemezian A."/>
            <person name="Cooper K."/>
            <person name="Vaishampayan P."/>
        </authorList>
    </citation>
    <scope>NUCLEOTIDE SEQUENCE</scope>
    <source>
        <strain evidence="2">PVAS-1</strain>
    </source>
</reference>
<proteinExistence type="predicted"/>
<evidence type="ECO:0000313" key="4">
    <source>
        <dbReference type="Proteomes" id="UP000288711"/>
    </source>
</evidence>
<accession>K1E1E1</accession>
<organism evidence="1 3">
    <name type="scientific">Janibacter hoylei PVAS-1</name>
    <dbReference type="NCBI Taxonomy" id="1210046"/>
    <lineage>
        <taxon>Bacteria</taxon>
        <taxon>Bacillati</taxon>
        <taxon>Actinomycetota</taxon>
        <taxon>Actinomycetes</taxon>
        <taxon>Micrococcales</taxon>
        <taxon>Intrasporangiaceae</taxon>
        <taxon>Janibacter</taxon>
    </lineage>
</organism>
<dbReference type="RefSeq" id="WP_007927979.1">
    <property type="nucleotide sequence ID" value="NZ_PIPF01000012.1"/>
</dbReference>
<evidence type="ECO:0000313" key="3">
    <source>
        <dbReference type="Proteomes" id="UP000004474"/>
    </source>
</evidence>
<evidence type="ECO:0000313" key="2">
    <source>
        <dbReference type="EMBL" id="RWU82020.1"/>
    </source>
</evidence>
<name>K1E1E1_9MICO</name>
<dbReference type="EMBL" id="PIPF01000012">
    <property type="protein sequence ID" value="RWU82020.1"/>
    <property type="molecule type" value="Genomic_DNA"/>
</dbReference>